<protein>
    <recommendedName>
        <fullName evidence="6">inositol-phosphate phosphatase</fullName>
        <ecNumber evidence="6">3.1.3.25</ecNumber>
    </recommendedName>
    <alternativeName>
        <fullName evidence="14">Inositol-1(or 4)-monophosphatase 3</fullName>
    </alternativeName>
    <alternativeName>
        <fullName evidence="13">Myo-inositol monophosphatase A3</fullName>
    </alternativeName>
</protein>
<proteinExistence type="inferred from homology"/>
<comment type="pathway">
    <text evidence="4">Polyol metabolism; myo-inositol biosynthesis; myo-inositol from D-glucose 6-phosphate: step 2/2.</text>
</comment>
<evidence type="ECO:0000256" key="2">
    <source>
        <dbReference type="ARBA" id="ARBA00001946"/>
    </source>
</evidence>
<evidence type="ECO:0000256" key="8">
    <source>
        <dbReference type="ARBA" id="ARBA00022723"/>
    </source>
</evidence>
<sequence length="494" mass="54783">MAPAVHGEFASQAVCKTNPQLNLVRFLLSATSSDVRFDVLQNVNERPTLVLENGKRLQGIRAIAWYLASTINEEWIGRTAEEKALVKQWLEFSSAFSEDDLQETEKQFGRNSFIAGHHMTLGDFALFYALHPILSHLSMQDREKLPHLCRWNLEGLKSMAVKLNANGVRVLCIIVGVLFFVYFLTRHTQPAVVSLGHLLKVGIEAAERGGVKVVDVRAKADLHLQSKGKTKEGVNDPVTDGDALSHMFMYYTLKTVYPNLRIVSEEHDAKDMDVSQVPYPYVDDVVLGVEDQFVPEDNIDIWIDPLDATKEYSENLLQYVTTMVCIAVNGIPVIGVIHRPFQKETFWGWVGRGTSDNLHKAAKSEGKAYNITVSISHKGEVTNLVKDAFGSAGVVHDAAGAGEHSLFGFKSLEVIQGKADAYIHLTAIKKWDTCAATAVLSAMGGKVTTLHDEEIDFSAESDPVIQHGLLATLYDHGMFVSKLKPHLSKYLHSR</sequence>
<feature type="binding site" evidence="15">
    <location>
        <position position="307"/>
    </location>
    <ligand>
        <name>Mg(2+)</name>
        <dbReference type="ChEBI" id="CHEBI:18420"/>
        <label>1</label>
        <note>catalytic</note>
    </ligand>
</feature>
<dbReference type="Pfam" id="PF21972">
    <property type="entry name" value="Arc1p_N_like"/>
    <property type="match status" value="1"/>
</dbReference>
<keyword evidence="19" id="KW-1185">Reference proteome</keyword>
<comment type="cofactor">
    <cofactor evidence="2 15">
        <name>Mg(2+)</name>
        <dbReference type="ChEBI" id="CHEBI:18420"/>
    </cofactor>
</comment>
<dbReference type="GO" id="GO:0032991">
    <property type="term" value="C:protein-containing complex"/>
    <property type="evidence" value="ECO:0007669"/>
    <property type="project" value="UniProtKB-ARBA"/>
</dbReference>
<evidence type="ECO:0000256" key="9">
    <source>
        <dbReference type="ARBA" id="ARBA00022801"/>
    </source>
</evidence>
<dbReference type="InterPro" id="IPR020550">
    <property type="entry name" value="Inositol_monophosphatase_CS"/>
</dbReference>
<dbReference type="GO" id="GO:0012505">
    <property type="term" value="C:endomembrane system"/>
    <property type="evidence" value="ECO:0007669"/>
    <property type="project" value="TreeGrafter"/>
</dbReference>
<dbReference type="GO" id="GO:0046872">
    <property type="term" value="F:metal ion binding"/>
    <property type="evidence" value="ECO:0007669"/>
    <property type="project" value="UniProtKB-KW"/>
</dbReference>
<keyword evidence="8 15" id="KW-0479">Metal-binding</keyword>
<reference evidence="18" key="1">
    <citation type="submission" date="2020-11" db="EMBL/GenBank/DDBJ databases">
        <authorList>
            <person name="Tran Van P."/>
        </authorList>
    </citation>
    <scope>NUCLEOTIDE SEQUENCE</scope>
</reference>
<feature type="domain" description="Nuclear-export cofactor Arc1-like N-terminal" evidence="17">
    <location>
        <begin position="82"/>
        <end position="151"/>
    </location>
</feature>
<dbReference type="AlphaFoldDB" id="A0A7R8X5V0"/>
<dbReference type="EMBL" id="LR899663">
    <property type="protein sequence ID" value="CAD7241547.1"/>
    <property type="molecule type" value="Genomic_DNA"/>
</dbReference>
<evidence type="ECO:0000259" key="17">
    <source>
        <dbReference type="Pfam" id="PF21972"/>
    </source>
</evidence>
<dbReference type="Gene3D" id="1.20.1050.130">
    <property type="match status" value="1"/>
</dbReference>
<evidence type="ECO:0000256" key="5">
    <source>
        <dbReference type="ARBA" id="ARBA00009759"/>
    </source>
</evidence>
<dbReference type="PROSITE" id="PS00630">
    <property type="entry name" value="IMP_2"/>
    <property type="match status" value="1"/>
</dbReference>
<name>A0A7R8X5V0_9CRUS</name>
<evidence type="ECO:0000256" key="11">
    <source>
        <dbReference type="ARBA" id="ARBA00022989"/>
    </source>
</evidence>
<dbReference type="OrthoDB" id="74460at2759"/>
<evidence type="ECO:0000256" key="14">
    <source>
        <dbReference type="ARBA" id="ARBA00042949"/>
    </source>
</evidence>
<evidence type="ECO:0000256" key="3">
    <source>
        <dbReference type="ARBA" id="ARBA00004167"/>
    </source>
</evidence>
<organism evidence="18">
    <name type="scientific">Darwinula stevensoni</name>
    <dbReference type="NCBI Taxonomy" id="69355"/>
    <lineage>
        <taxon>Eukaryota</taxon>
        <taxon>Metazoa</taxon>
        <taxon>Ecdysozoa</taxon>
        <taxon>Arthropoda</taxon>
        <taxon>Crustacea</taxon>
        <taxon>Oligostraca</taxon>
        <taxon>Ostracoda</taxon>
        <taxon>Podocopa</taxon>
        <taxon>Podocopida</taxon>
        <taxon>Darwinulocopina</taxon>
        <taxon>Darwinuloidea</taxon>
        <taxon>Darwinulidae</taxon>
        <taxon>Darwinula</taxon>
    </lineage>
</organism>
<evidence type="ECO:0000313" key="18">
    <source>
        <dbReference type="EMBL" id="CAD7241547.1"/>
    </source>
</evidence>
<evidence type="ECO:0000256" key="13">
    <source>
        <dbReference type="ARBA" id="ARBA00042119"/>
    </source>
</evidence>
<keyword evidence="11 16" id="KW-1133">Transmembrane helix</keyword>
<dbReference type="Pfam" id="PF00459">
    <property type="entry name" value="Inositol_P"/>
    <property type="match status" value="1"/>
</dbReference>
<dbReference type="GO" id="GO:0052834">
    <property type="term" value="F:inositol monophosphate phosphatase activity"/>
    <property type="evidence" value="ECO:0007669"/>
    <property type="project" value="UniProtKB-EC"/>
</dbReference>
<evidence type="ECO:0000256" key="16">
    <source>
        <dbReference type="SAM" id="Phobius"/>
    </source>
</evidence>
<feature type="transmembrane region" description="Helical" evidence="16">
    <location>
        <begin position="167"/>
        <end position="185"/>
    </location>
</feature>
<dbReference type="InterPro" id="IPR000760">
    <property type="entry name" value="Inositol_monophosphatase-like"/>
</dbReference>
<dbReference type="InterPro" id="IPR050725">
    <property type="entry name" value="CysQ/Inositol_MonoPase"/>
</dbReference>
<dbReference type="GO" id="GO:0005737">
    <property type="term" value="C:cytoplasm"/>
    <property type="evidence" value="ECO:0007669"/>
    <property type="project" value="UniProtKB-ARBA"/>
</dbReference>
<dbReference type="Proteomes" id="UP000677054">
    <property type="component" value="Unassembled WGS sequence"/>
</dbReference>
<keyword evidence="7 16" id="KW-0812">Transmembrane</keyword>
<dbReference type="SUPFAM" id="SSF56655">
    <property type="entry name" value="Carbohydrate phosphatase"/>
    <property type="match status" value="1"/>
</dbReference>
<keyword evidence="10 15" id="KW-0460">Magnesium</keyword>
<evidence type="ECO:0000313" key="19">
    <source>
        <dbReference type="Proteomes" id="UP000677054"/>
    </source>
</evidence>
<dbReference type="GO" id="GO:0016020">
    <property type="term" value="C:membrane"/>
    <property type="evidence" value="ECO:0007669"/>
    <property type="project" value="UniProtKB-SubCell"/>
</dbReference>
<dbReference type="Gene3D" id="3.40.190.80">
    <property type="match status" value="1"/>
</dbReference>
<feature type="binding site" evidence="15">
    <location>
        <position position="432"/>
    </location>
    <ligand>
        <name>Mg(2+)</name>
        <dbReference type="ChEBI" id="CHEBI:18420"/>
        <label>1</label>
        <note>catalytic</note>
    </ligand>
</feature>
<dbReference type="PANTHER" id="PTHR43028">
    <property type="entry name" value="3'(2'),5'-BISPHOSPHATE NUCLEOTIDASE 1"/>
    <property type="match status" value="1"/>
</dbReference>
<keyword evidence="12 16" id="KW-0472">Membrane</keyword>
<gene>
    <name evidence="18" type="ORF">DSTB1V02_LOCUS1535</name>
</gene>
<evidence type="ECO:0000256" key="10">
    <source>
        <dbReference type="ARBA" id="ARBA00022842"/>
    </source>
</evidence>
<evidence type="ECO:0000256" key="15">
    <source>
        <dbReference type="PIRSR" id="PIRSR600760-2"/>
    </source>
</evidence>
<accession>A0A7R8X5V0</accession>
<evidence type="ECO:0000256" key="6">
    <source>
        <dbReference type="ARBA" id="ARBA00013106"/>
    </source>
</evidence>
<feature type="binding site" evidence="15">
    <location>
        <position position="265"/>
    </location>
    <ligand>
        <name>Mg(2+)</name>
        <dbReference type="ChEBI" id="CHEBI:18420"/>
        <label>1</label>
        <note>catalytic</note>
    </ligand>
</feature>
<feature type="binding site" evidence="15">
    <location>
        <position position="304"/>
    </location>
    <ligand>
        <name>Mg(2+)</name>
        <dbReference type="ChEBI" id="CHEBI:18420"/>
        <label>1</label>
        <note>catalytic</note>
    </ligand>
</feature>
<dbReference type="EMBL" id="CAJPEV010000146">
    <property type="protein sequence ID" value="CAG0881374.1"/>
    <property type="molecule type" value="Genomic_DNA"/>
</dbReference>
<feature type="binding site" evidence="15">
    <location>
        <position position="306"/>
    </location>
    <ligand>
        <name>Mg(2+)</name>
        <dbReference type="ChEBI" id="CHEBI:18420"/>
        <label>1</label>
        <note>catalytic</note>
    </ligand>
</feature>
<dbReference type="InterPro" id="IPR036282">
    <property type="entry name" value="Glutathione-S-Trfase_C_sf"/>
</dbReference>
<dbReference type="PANTHER" id="PTHR43028:SF4">
    <property type="entry name" value="INOSITOL MONOPHOSPHATASE 3"/>
    <property type="match status" value="1"/>
</dbReference>
<dbReference type="GO" id="GO:0008254">
    <property type="term" value="F:3'-nucleotidase activity"/>
    <property type="evidence" value="ECO:0007669"/>
    <property type="project" value="TreeGrafter"/>
</dbReference>
<dbReference type="GO" id="GO:0046854">
    <property type="term" value="P:phosphatidylinositol phosphate biosynthetic process"/>
    <property type="evidence" value="ECO:0007669"/>
    <property type="project" value="InterPro"/>
</dbReference>
<dbReference type="FunFam" id="3.30.540.10:FF:000012">
    <property type="entry name" value="Blast:Putative inositol monophosphatase 3"/>
    <property type="match status" value="1"/>
</dbReference>
<dbReference type="InterPro" id="IPR053836">
    <property type="entry name" value="Arc1-like_N"/>
</dbReference>
<dbReference type="Gene3D" id="3.30.540.10">
    <property type="entry name" value="Fructose-1,6-Bisphosphatase, subunit A, domain 1"/>
    <property type="match status" value="1"/>
</dbReference>
<dbReference type="EC" id="3.1.3.25" evidence="6"/>
<comment type="catalytic activity">
    <reaction evidence="1">
        <text>a myo-inositol phosphate + H2O = myo-inositol + phosphate</text>
        <dbReference type="Rhea" id="RHEA:24056"/>
        <dbReference type="ChEBI" id="CHEBI:15377"/>
        <dbReference type="ChEBI" id="CHEBI:17268"/>
        <dbReference type="ChEBI" id="CHEBI:43474"/>
        <dbReference type="ChEBI" id="CHEBI:84139"/>
        <dbReference type="EC" id="3.1.3.25"/>
    </reaction>
</comment>
<evidence type="ECO:0000256" key="7">
    <source>
        <dbReference type="ARBA" id="ARBA00022692"/>
    </source>
</evidence>
<evidence type="ECO:0000256" key="1">
    <source>
        <dbReference type="ARBA" id="ARBA00001033"/>
    </source>
</evidence>
<evidence type="ECO:0000256" key="4">
    <source>
        <dbReference type="ARBA" id="ARBA00005152"/>
    </source>
</evidence>
<keyword evidence="9" id="KW-0378">Hydrolase</keyword>
<evidence type="ECO:0000256" key="12">
    <source>
        <dbReference type="ARBA" id="ARBA00023136"/>
    </source>
</evidence>
<comment type="subcellular location">
    <subcellularLocation>
        <location evidence="3">Membrane</location>
        <topology evidence="3">Single-pass membrane protein</topology>
    </subcellularLocation>
</comment>
<dbReference type="SUPFAM" id="SSF47616">
    <property type="entry name" value="GST C-terminal domain-like"/>
    <property type="match status" value="1"/>
</dbReference>
<comment type="similarity">
    <text evidence="5">Belongs to the inositol monophosphatase superfamily.</text>
</comment>